<accession>A0A6J7ILC5</accession>
<protein>
    <submittedName>
        <fullName evidence="1">Unannotated protein</fullName>
    </submittedName>
</protein>
<dbReference type="AlphaFoldDB" id="A0A6J7ILC5"/>
<dbReference type="SUPFAM" id="SSF52540">
    <property type="entry name" value="P-loop containing nucleoside triphosphate hydrolases"/>
    <property type="match status" value="1"/>
</dbReference>
<evidence type="ECO:0000313" key="1">
    <source>
        <dbReference type="EMBL" id="CAB4931506.1"/>
    </source>
</evidence>
<organism evidence="1">
    <name type="scientific">freshwater metagenome</name>
    <dbReference type="NCBI Taxonomy" id="449393"/>
    <lineage>
        <taxon>unclassified sequences</taxon>
        <taxon>metagenomes</taxon>
        <taxon>ecological metagenomes</taxon>
    </lineage>
</organism>
<dbReference type="InterPro" id="IPR027417">
    <property type="entry name" value="P-loop_NTPase"/>
</dbReference>
<dbReference type="Gene3D" id="3.40.50.300">
    <property type="entry name" value="P-loop containing nucleotide triphosphate hydrolases"/>
    <property type="match status" value="1"/>
</dbReference>
<dbReference type="EMBL" id="CAFBMR010000144">
    <property type="protein sequence ID" value="CAB4931506.1"/>
    <property type="molecule type" value="Genomic_DNA"/>
</dbReference>
<sequence>MATRLLLHIGTQKSGTTYLQRVLERLAIRLRDQGVLYPIRLVGKKEIYNHEPASYGLLGRDHYPWVPQVRVDAERPAWDVLVKKVREWPGTAIVSGEAISVVRRTGAEQIVSSLDVADTQVIITARDLGRVIPSSWQQHVRNGRSSKMSAYIQTLANKRRGDLDADEALWESDPDLTFWRAYAIGSLVKRWQSVVGPDRVTVVTVPGREAGPDALWLRFREGLGLNEVLPANPPKVDLLTANVGLTEAEVLLLAAFNKAVEGKQYDPKEVRAVRMRMINEALTTRAHRGKSVALPSERFELVHSWAEQDVEALLHSDARVVGDIAELLPSAQAVETGGPDLDDLERAAGQALALLSGLASDTKNS</sequence>
<gene>
    <name evidence="1" type="ORF">UFOPK3610_01961</name>
</gene>
<proteinExistence type="predicted"/>
<name>A0A6J7ILC5_9ZZZZ</name>
<reference evidence="1" key="1">
    <citation type="submission" date="2020-05" db="EMBL/GenBank/DDBJ databases">
        <authorList>
            <person name="Chiriac C."/>
            <person name="Salcher M."/>
            <person name="Ghai R."/>
            <person name="Kavagutti S V."/>
        </authorList>
    </citation>
    <scope>NUCLEOTIDE SEQUENCE</scope>
</reference>